<keyword evidence="5" id="KW-0732">Signal</keyword>
<comment type="subcellular location">
    <subcellularLocation>
        <location evidence="1">Membrane</location>
    </subcellularLocation>
</comment>
<feature type="active site" description="Charge relay system" evidence="13 14">
    <location>
        <position position="516"/>
    </location>
</feature>
<keyword evidence="19" id="KW-1185">Reference proteome</keyword>
<evidence type="ECO:0000256" key="3">
    <source>
        <dbReference type="ARBA" id="ARBA00022670"/>
    </source>
</evidence>
<evidence type="ECO:0000256" key="11">
    <source>
        <dbReference type="ARBA" id="ARBA00023145"/>
    </source>
</evidence>
<dbReference type="Proteomes" id="UP000327013">
    <property type="component" value="Unassembled WGS sequence"/>
</dbReference>
<evidence type="ECO:0000256" key="15">
    <source>
        <dbReference type="SAM" id="MobiDB-lite"/>
    </source>
</evidence>
<evidence type="ECO:0000256" key="2">
    <source>
        <dbReference type="ARBA" id="ARBA00005325"/>
    </source>
</evidence>
<dbReference type="InterPro" id="IPR038466">
    <property type="entry name" value="S8_pro-domain_sf"/>
</dbReference>
<dbReference type="PROSITE" id="PS00137">
    <property type="entry name" value="SUBTILASE_HIS"/>
    <property type="match status" value="1"/>
</dbReference>
<dbReference type="GO" id="GO:0005802">
    <property type="term" value="C:trans-Golgi network"/>
    <property type="evidence" value="ECO:0007669"/>
    <property type="project" value="TreeGrafter"/>
</dbReference>
<feature type="compositionally biased region" description="Acidic residues" evidence="15">
    <location>
        <begin position="881"/>
        <end position="890"/>
    </location>
</feature>
<dbReference type="PRINTS" id="PR00723">
    <property type="entry name" value="SUBTILISIN"/>
</dbReference>
<proteinExistence type="inferred from homology"/>
<dbReference type="FunFam" id="2.60.120.260:FF:000026">
    <property type="entry name" value="proprotein convertase subtilisin/kexin type 7"/>
    <property type="match status" value="1"/>
</dbReference>
<evidence type="ECO:0000256" key="5">
    <source>
        <dbReference type="ARBA" id="ARBA00022729"/>
    </source>
</evidence>
<feature type="region of interest" description="Disordered" evidence="15">
    <location>
        <begin position="802"/>
        <end position="828"/>
    </location>
</feature>
<evidence type="ECO:0000256" key="4">
    <source>
        <dbReference type="ARBA" id="ARBA00022692"/>
    </source>
</evidence>
<dbReference type="SUPFAM" id="SSF52743">
    <property type="entry name" value="Subtilisin-like"/>
    <property type="match status" value="1"/>
</dbReference>
<feature type="region of interest" description="Disordered" evidence="15">
    <location>
        <begin position="881"/>
        <end position="905"/>
    </location>
</feature>
<feature type="compositionally biased region" description="Low complexity" evidence="15">
    <location>
        <begin position="752"/>
        <end position="762"/>
    </location>
</feature>
<dbReference type="PROSITE" id="PS51892">
    <property type="entry name" value="SUBTILASE"/>
    <property type="match status" value="1"/>
</dbReference>
<dbReference type="Gene3D" id="3.40.50.200">
    <property type="entry name" value="Peptidase S8/S53 domain"/>
    <property type="match status" value="1"/>
</dbReference>
<evidence type="ECO:0000256" key="10">
    <source>
        <dbReference type="ARBA" id="ARBA00023136"/>
    </source>
</evidence>
<comment type="caution">
    <text evidence="18">The sequence shown here is derived from an EMBL/GenBank/DDBJ whole genome shotgun (WGS) entry which is preliminary data.</text>
</comment>
<keyword evidence="9 16" id="KW-1133">Transmembrane helix</keyword>
<keyword evidence="12" id="KW-0325">Glycoprotein</keyword>
<dbReference type="InterPro" id="IPR002884">
    <property type="entry name" value="P_dom"/>
</dbReference>
<dbReference type="InterPro" id="IPR015500">
    <property type="entry name" value="Peptidase_S8_subtilisin-rel"/>
</dbReference>
<dbReference type="PROSITE" id="PS00138">
    <property type="entry name" value="SUBTILASE_SER"/>
    <property type="match status" value="1"/>
</dbReference>
<dbReference type="Gene3D" id="3.30.70.850">
    <property type="entry name" value="Peptidase S8, pro-domain"/>
    <property type="match status" value="1"/>
</dbReference>
<dbReference type="OrthoDB" id="1733281at2759"/>
<accession>A0A5N6L3V8</accession>
<sequence>MEALAEQMMWKTRRCKASYRDYSPGSAQQRVCARLQDTVQAGFTRVLISVSSSFRCKSFGRLAATCVTASTEVPLPAISCAGPSLSTYAAPLHHSNNFGPFAASLQIWPTCAMRFLLLTGLLGLCLTTSAQHLRPRNYETHDYYAVHIQPGTNAAEVASHLGLDFEGPLGELRDHYLLRSRQNPSNVVRDAVQLHKKRRRRRDSSYNNPLLDAVLFHQKQVLKAPMVKRTVVPPQIGPRQSTGDEEADPELLSKSKDIATQLDITDPIYNEQWHLFNPVQPGHDLNVTSVWLQGITGKNVTACIVDDGLDMDSNDLKDNYFAEGSYDFNDQVPEPKPRLDDDRHGTRCAGEVSAVRNDVCGVGVAYDSRIAGIRILSKAITDADEALAMIYKYEENDIYSCSWGPPDDGREMGAPGILIKRAMVQAVQEGRQGLGNIYVFAAGNGASADDNCNFDGYTNSIYSITVGAIDRRGHHPYYSEACSAQLVVTYSSGGGDAIHTTDVGSDKCYAAHGGTSAAGPLAVGIFALALEVRPDLTWRDMQHLVVNTAAPVDQESDWQTTTIGKNFSHQYGYGKLDAWSLVEAAKEFKSVKPQAWYSSPWQHIRHAIPEGEDGLSSTFVVSQDNLADANFERVEHITVTMNVEHARRGDLSVELRSPTGIVSHLSTSRSRDEFNGGYDDWTFMSVAHWGESGEGAWTIIVKDTVLNDKNGTFVDWKLNLFGECVDPEQQDLLPIPNEHDDDDHDREDGAASTVSVTPTSTTELAEHPTDHIDRPVNVKSSSTPALATTTTAAFEAPVMVTATPSPSVGEDEEKEPVSTAEPSNDNFLPSPFPHFGVSKTTQIWIYGALALIIVFVACLGCWYFFVMRKRRRNDNYGYEFDVLDNEDDDQPGANGRSGGRRKQKRAGELYDAFAGESDEEVFSEDEEGAYQDHEENFNEKKALHTPDGSSSSDHRPNDPLGGCIYPIMARRIKLVPSAHPSCGAVSGKSLAGPFPSPEPNYPCEMAKGKPHFISKYVQ</sequence>
<feature type="domain" description="P/Homo B" evidence="17">
    <location>
        <begin position="591"/>
        <end position="726"/>
    </location>
</feature>
<dbReference type="FunFam" id="3.40.50.200:FF:000005">
    <property type="entry name" value="Proprotein convertase subtilisin/kexin type 7"/>
    <property type="match status" value="1"/>
</dbReference>
<dbReference type="PROSITE" id="PS51829">
    <property type="entry name" value="P_HOMO_B"/>
    <property type="match status" value="1"/>
</dbReference>
<evidence type="ECO:0000256" key="9">
    <source>
        <dbReference type="ARBA" id="ARBA00022989"/>
    </source>
</evidence>
<dbReference type="GO" id="GO:0004252">
    <property type="term" value="F:serine-type endopeptidase activity"/>
    <property type="evidence" value="ECO:0007669"/>
    <property type="project" value="UniProtKB-UniRule"/>
</dbReference>
<dbReference type="InterPro" id="IPR036852">
    <property type="entry name" value="Peptidase_S8/S53_dom_sf"/>
</dbReference>
<reference evidence="18 19" key="1">
    <citation type="submission" date="2019-06" db="EMBL/GenBank/DDBJ databases">
        <title>A chromosomal-level reference genome of Carpinus fangiana (Coryloideae, Betulaceae).</title>
        <authorList>
            <person name="Yang X."/>
            <person name="Wang Z."/>
            <person name="Zhang L."/>
            <person name="Hao G."/>
            <person name="Liu J."/>
            <person name="Yang Y."/>
        </authorList>
    </citation>
    <scope>NUCLEOTIDE SEQUENCE [LARGE SCALE GENOMIC DNA]</scope>
    <source>
        <strain evidence="18">Cfa_2016G</strain>
        <tissue evidence="18">Leaf</tissue>
    </source>
</reference>
<evidence type="ECO:0000256" key="8">
    <source>
        <dbReference type="ARBA" id="ARBA00022837"/>
    </source>
</evidence>
<feature type="active site" description="Charge relay system" evidence="13 14">
    <location>
        <position position="344"/>
    </location>
</feature>
<dbReference type="PANTHER" id="PTHR42884">
    <property type="entry name" value="PROPROTEIN CONVERTASE SUBTILISIN/KEXIN-RELATED"/>
    <property type="match status" value="1"/>
</dbReference>
<name>A0A5N6L3V8_9ROSI</name>
<dbReference type="InterPro" id="IPR034182">
    <property type="entry name" value="Kexin/furin"/>
</dbReference>
<gene>
    <name evidence="18" type="ORF">FH972_026359</name>
</gene>
<keyword evidence="8" id="KW-0106">Calcium</keyword>
<dbReference type="CDD" id="cd04059">
    <property type="entry name" value="Peptidases_S8_Protein_convertases_Kexins_Furin-like"/>
    <property type="match status" value="1"/>
</dbReference>
<evidence type="ECO:0000256" key="6">
    <source>
        <dbReference type="ARBA" id="ARBA00022801"/>
    </source>
</evidence>
<evidence type="ECO:0000256" key="7">
    <source>
        <dbReference type="ARBA" id="ARBA00022825"/>
    </source>
</evidence>
<dbReference type="SUPFAM" id="SSF49785">
    <property type="entry name" value="Galactose-binding domain-like"/>
    <property type="match status" value="1"/>
</dbReference>
<comment type="similarity">
    <text evidence="2">Belongs to the peptidase S8 family. Furin subfamily.</text>
</comment>
<evidence type="ECO:0000256" key="16">
    <source>
        <dbReference type="SAM" id="Phobius"/>
    </source>
</evidence>
<keyword evidence="3 14" id="KW-0645">Protease</keyword>
<feature type="transmembrane region" description="Helical" evidence="16">
    <location>
        <begin position="843"/>
        <end position="865"/>
    </location>
</feature>
<keyword evidence="6 14" id="KW-0378">Hydrolase</keyword>
<keyword evidence="10 16" id="KW-0472">Membrane</keyword>
<dbReference type="InterPro" id="IPR023828">
    <property type="entry name" value="Peptidase_S8_Ser-AS"/>
</dbReference>
<feature type="active site" description="Charge relay system" evidence="13 14">
    <location>
        <position position="306"/>
    </location>
</feature>
<dbReference type="AlphaFoldDB" id="A0A5N6L3V8"/>
<keyword evidence="7 14" id="KW-0720">Serine protease</keyword>
<dbReference type="InterPro" id="IPR000209">
    <property type="entry name" value="Peptidase_S8/S53_dom"/>
</dbReference>
<evidence type="ECO:0000256" key="13">
    <source>
        <dbReference type="PIRSR" id="PIRSR615500-1"/>
    </source>
</evidence>
<evidence type="ECO:0000256" key="1">
    <source>
        <dbReference type="ARBA" id="ARBA00004370"/>
    </source>
</evidence>
<dbReference type="InterPro" id="IPR008979">
    <property type="entry name" value="Galactose-bd-like_sf"/>
</dbReference>
<organism evidence="18 19">
    <name type="scientific">Carpinus fangiana</name>
    <dbReference type="NCBI Taxonomy" id="176857"/>
    <lineage>
        <taxon>Eukaryota</taxon>
        <taxon>Viridiplantae</taxon>
        <taxon>Streptophyta</taxon>
        <taxon>Embryophyta</taxon>
        <taxon>Tracheophyta</taxon>
        <taxon>Spermatophyta</taxon>
        <taxon>Magnoliopsida</taxon>
        <taxon>eudicotyledons</taxon>
        <taxon>Gunneridae</taxon>
        <taxon>Pentapetalae</taxon>
        <taxon>rosids</taxon>
        <taxon>fabids</taxon>
        <taxon>Fagales</taxon>
        <taxon>Betulaceae</taxon>
        <taxon>Carpinus</taxon>
    </lineage>
</organism>
<dbReference type="Pfam" id="PF01483">
    <property type="entry name" value="P_proprotein"/>
    <property type="match status" value="1"/>
</dbReference>
<dbReference type="Gene3D" id="2.60.120.260">
    <property type="entry name" value="Galactose-binding domain-like"/>
    <property type="match status" value="1"/>
</dbReference>
<dbReference type="Pfam" id="PF00082">
    <property type="entry name" value="Peptidase_S8"/>
    <property type="match status" value="1"/>
</dbReference>
<dbReference type="GO" id="GO:0016485">
    <property type="term" value="P:protein processing"/>
    <property type="evidence" value="ECO:0007669"/>
    <property type="project" value="TreeGrafter"/>
</dbReference>
<evidence type="ECO:0000256" key="12">
    <source>
        <dbReference type="ARBA" id="ARBA00023180"/>
    </source>
</evidence>
<dbReference type="PANTHER" id="PTHR42884:SF14">
    <property type="entry name" value="NEUROENDOCRINE CONVERTASE 1"/>
    <property type="match status" value="1"/>
</dbReference>
<protein>
    <recommendedName>
        <fullName evidence="17">P/Homo B domain-containing protein</fullName>
    </recommendedName>
</protein>
<dbReference type="EMBL" id="VIBQ01000089">
    <property type="protein sequence ID" value="KAB8698109.1"/>
    <property type="molecule type" value="Genomic_DNA"/>
</dbReference>
<evidence type="ECO:0000259" key="17">
    <source>
        <dbReference type="PROSITE" id="PS51829"/>
    </source>
</evidence>
<feature type="region of interest" description="Disordered" evidence="15">
    <location>
        <begin position="730"/>
        <end position="762"/>
    </location>
</feature>
<evidence type="ECO:0000256" key="14">
    <source>
        <dbReference type="PROSITE-ProRule" id="PRU01240"/>
    </source>
</evidence>
<dbReference type="GO" id="GO:0000139">
    <property type="term" value="C:Golgi membrane"/>
    <property type="evidence" value="ECO:0007669"/>
    <property type="project" value="TreeGrafter"/>
</dbReference>
<dbReference type="InterPro" id="IPR023827">
    <property type="entry name" value="Peptidase_S8_Asp-AS"/>
</dbReference>
<keyword evidence="4 16" id="KW-0812">Transmembrane</keyword>
<evidence type="ECO:0000313" key="19">
    <source>
        <dbReference type="Proteomes" id="UP000327013"/>
    </source>
</evidence>
<dbReference type="PROSITE" id="PS00136">
    <property type="entry name" value="SUBTILASE_ASP"/>
    <property type="match status" value="1"/>
</dbReference>
<evidence type="ECO:0000313" key="18">
    <source>
        <dbReference type="EMBL" id="KAB8698109.1"/>
    </source>
</evidence>
<keyword evidence="11" id="KW-0865">Zymogen</keyword>
<dbReference type="InterPro" id="IPR022398">
    <property type="entry name" value="Peptidase_S8_His-AS"/>
</dbReference>